<accession>A0ACB5SPP0</accession>
<proteinExistence type="predicted"/>
<reference evidence="1" key="1">
    <citation type="submission" date="2024-09" db="EMBL/GenBank/DDBJ databases">
        <title>Draft Genome Sequences of Neofusicoccum parvum.</title>
        <authorList>
            <person name="Ashida A."/>
            <person name="Camagna M."/>
            <person name="Tanaka A."/>
            <person name="Takemoto D."/>
        </authorList>
    </citation>
    <scope>NUCLEOTIDE SEQUENCE</scope>
    <source>
        <strain evidence="1">PPO83</strain>
    </source>
</reference>
<organism evidence="1 2">
    <name type="scientific">Neofusicoccum parvum</name>
    <dbReference type="NCBI Taxonomy" id="310453"/>
    <lineage>
        <taxon>Eukaryota</taxon>
        <taxon>Fungi</taxon>
        <taxon>Dikarya</taxon>
        <taxon>Ascomycota</taxon>
        <taxon>Pezizomycotina</taxon>
        <taxon>Dothideomycetes</taxon>
        <taxon>Dothideomycetes incertae sedis</taxon>
        <taxon>Botryosphaeriales</taxon>
        <taxon>Botryosphaeriaceae</taxon>
        <taxon>Neofusicoccum</taxon>
    </lineage>
</organism>
<dbReference type="EMBL" id="BSXG01000171">
    <property type="protein sequence ID" value="GME51093.1"/>
    <property type="molecule type" value="Genomic_DNA"/>
</dbReference>
<evidence type="ECO:0000313" key="1">
    <source>
        <dbReference type="EMBL" id="GME51093.1"/>
    </source>
</evidence>
<evidence type="ECO:0000313" key="2">
    <source>
        <dbReference type="Proteomes" id="UP001165186"/>
    </source>
</evidence>
<dbReference type="Proteomes" id="UP001165186">
    <property type="component" value="Unassembled WGS sequence"/>
</dbReference>
<gene>
    <name evidence="1" type="primary">g7293</name>
    <name evidence="1" type="ORF">NpPPO83_00007293</name>
</gene>
<keyword evidence="2" id="KW-1185">Reference proteome</keyword>
<protein>
    <submittedName>
        <fullName evidence="1">Nacht and ankyrin domain containing protein</fullName>
    </submittedName>
</protein>
<comment type="caution">
    <text evidence="1">The sequence shown here is derived from an EMBL/GenBank/DDBJ whole genome shotgun (WGS) entry which is preliminary data.</text>
</comment>
<name>A0ACB5SPP0_9PEZI</name>
<sequence length="313" mass="34801">MAPANNTTYRVRGIPARLSKDDVKVLIEKTLTESAASCDSETHVEVRVKSLAIDLAFPDESVATVSFKNSVETLLEPNEANKWDIETPDEITLLFDIHFYGCTTLHCPPKEDWTSDLVAISGLNGHAFGSFKNKDSPYMWLRDALPKKLPGIRVVVYGYNTKLEGSQSFQNISDIGLKFQSAIRVIRRPNPAKPLLLLGHSLGGIVIKEAIHMMQSSQEETDRISFEAISGIMFFGVPNQGMNIKSLIPIVGDQVNRGFLHTLEHSSSMLRTQAAQFSKDTDKLQCDILNFFETQESPTAERKEDGKCGTKHT</sequence>